<feature type="transmembrane region" description="Helical" evidence="5">
    <location>
        <begin position="35"/>
        <end position="57"/>
    </location>
</feature>
<comment type="subcellular location">
    <subcellularLocation>
        <location evidence="1">Membrane</location>
        <topology evidence="1">Multi-pass membrane protein</topology>
    </subcellularLocation>
</comment>
<comment type="caution">
    <text evidence="7">The sequence shown here is derived from an EMBL/GenBank/DDBJ whole genome shotgun (WGS) entry which is preliminary data.</text>
</comment>
<name>A0A2W7HXQ8_9PROT</name>
<dbReference type="GO" id="GO:0090471">
    <property type="term" value="F:9,15,9'-tri-cis-zeta-carotene isomerase activity"/>
    <property type="evidence" value="ECO:0007669"/>
    <property type="project" value="TreeGrafter"/>
</dbReference>
<evidence type="ECO:0000256" key="2">
    <source>
        <dbReference type="ARBA" id="ARBA00022692"/>
    </source>
</evidence>
<reference evidence="7 8" key="1">
    <citation type="submission" date="2018-06" db="EMBL/GenBank/DDBJ databases">
        <title>Genomic Encyclopedia of Archaeal and Bacterial Type Strains, Phase II (KMG-II): from individual species to whole genera.</title>
        <authorList>
            <person name="Goeker M."/>
        </authorList>
    </citation>
    <scope>NUCLEOTIDE SEQUENCE [LARGE SCALE GENOMIC DNA]</scope>
    <source>
        <strain evidence="7 8">DSM 24525</strain>
    </source>
</reference>
<keyword evidence="2 5" id="KW-0812">Transmembrane</keyword>
<keyword evidence="3 5" id="KW-1133">Transmembrane helix</keyword>
<evidence type="ECO:0000313" key="7">
    <source>
        <dbReference type="EMBL" id="PZW39356.1"/>
    </source>
</evidence>
<dbReference type="InterPro" id="IPR009915">
    <property type="entry name" value="NnrU_dom"/>
</dbReference>
<feature type="transmembrane region" description="Helical" evidence="5">
    <location>
        <begin position="69"/>
        <end position="91"/>
    </location>
</feature>
<dbReference type="GO" id="GO:0016020">
    <property type="term" value="C:membrane"/>
    <property type="evidence" value="ECO:0007669"/>
    <property type="project" value="UniProtKB-SubCell"/>
</dbReference>
<protein>
    <submittedName>
        <fullName evidence="7">Putative membrane protein</fullName>
    </submittedName>
</protein>
<dbReference type="EMBL" id="QKYU01000029">
    <property type="protein sequence ID" value="PZW39356.1"/>
    <property type="molecule type" value="Genomic_DNA"/>
</dbReference>
<evidence type="ECO:0000256" key="1">
    <source>
        <dbReference type="ARBA" id="ARBA00004141"/>
    </source>
</evidence>
<feature type="transmembrane region" description="Helical" evidence="5">
    <location>
        <begin position="127"/>
        <end position="153"/>
    </location>
</feature>
<evidence type="ECO:0000259" key="6">
    <source>
        <dbReference type="Pfam" id="PF07298"/>
    </source>
</evidence>
<accession>A0A2W7HXQ8</accession>
<dbReference type="RefSeq" id="WP_146422985.1">
    <property type="nucleotide sequence ID" value="NZ_QKYU01000029.1"/>
</dbReference>
<organism evidence="7 8">
    <name type="scientific">Humitalea rosea</name>
    <dbReference type="NCBI Taxonomy" id="990373"/>
    <lineage>
        <taxon>Bacteria</taxon>
        <taxon>Pseudomonadati</taxon>
        <taxon>Pseudomonadota</taxon>
        <taxon>Alphaproteobacteria</taxon>
        <taxon>Acetobacterales</taxon>
        <taxon>Roseomonadaceae</taxon>
        <taxon>Humitalea</taxon>
    </lineage>
</organism>
<dbReference type="PANTHER" id="PTHR35988">
    <property type="entry name" value="15-CIS-ZETA-CAROTENE ISOMERASE, CHLOROPLASTIC"/>
    <property type="match status" value="1"/>
</dbReference>
<sequence length="226" mass="23954">MALLLIAALVWVMVHVGLAGSPLRAALVARLGEGGFRAGFSVLSVVALILLVMAWRGAETNFLWSAAPWFRWLMAALMLPVLVLFFTSVAAPNPTAVAGEAALGREARGITRITRHPMLWSFTLWSLLHVLANGDTAAMVFFAAFAVTALLGMPSIDAKLRARAPNAWAGFAARTSVLPFAAIAGGRNRLALAEIGWAAPLLGLIAWAALLHFHRALFGVPALLLG</sequence>
<keyword evidence="8" id="KW-1185">Reference proteome</keyword>
<evidence type="ECO:0000313" key="8">
    <source>
        <dbReference type="Proteomes" id="UP000249688"/>
    </source>
</evidence>
<evidence type="ECO:0000256" key="4">
    <source>
        <dbReference type="ARBA" id="ARBA00023136"/>
    </source>
</evidence>
<feature type="domain" description="NnrU" evidence="6">
    <location>
        <begin position="4"/>
        <end position="221"/>
    </location>
</feature>
<evidence type="ECO:0000256" key="3">
    <source>
        <dbReference type="ARBA" id="ARBA00022989"/>
    </source>
</evidence>
<keyword evidence="4 5" id="KW-0472">Membrane</keyword>
<gene>
    <name evidence="7" type="ORF">C8P66_12926</name>
</gene>
<dbReference type="Gene3D" id="1.20.120.1630">
    <property type="match status" value="1"/>
</dbReference>
<dbReference type="Proteomes" id="UP000249688">
    <property type="component" value="Unassembled WGS sequence"/>
</dbReference>
<dbReference type="AlphaFoldDB" id="A0A2W7HXQ8"/>
<evidence type="ECO:0000256" key="5">
    <source>
        <dbReference type="SAM" id="Phobius"/>
    </source>
</evidence>
<proteinExistence type="predicted"/>
<dbReference type="Pfam" id="PF07298">
    <property type="entry name" value="NnrU"/>
    <property type="match status" value="1"/>
</dbReference>
<dbReference type="OrthoDB" id="5293641at2"/>
<dbReference type="PANTHER" id="PTHR35988:SF2">
    <property type="entry name" value="15-CIS-ZETA-CAROTENE ISOMERASE, CHLOROPLASTIC"/>
    <property type="match status" value="1"/>
</dbReference>